<organism evidence="1 2">
    <name type="scientific">Methanocorpusculum petauri</name>
    <dbReference type="NCBI Taxonomy" id="3002863"/>
    <lineage>
        <taxon>Archaea</taxon>
        <taxon>Methanobacteriati</taxon>
        <taxon>Methanobacteriota</taxon>
        <taxon>Stenosarchaea group</taxon>
        <taxon>Methanomicrobia</taxon>
        <taxon>Methanomicrobiales</taxon>
        <taxon>Methanocorpusculaceae</taxon>
        <taxon>Methanocorpusculum</taxon>
    </lineage>
</organism>
<comment type="caution">
    <text evidence="1">The sequence shown here is derived from an EMBL/GenBank/DDBJ whole genome shotgun (WGS) entry which is preliminary data.</text>
</comment>
<reference evidence="1" key="1">
    <citation type="submission" date="2022-12" db="EMBL/GenBank/DDBJ databases">
        <title>Isolation and characterisation of novel Methanocorpusculum spp. from native Australian herbivores indicates the genus is ancestrally host-associated.</title>
        <authorList>
            <person name="Volmer J.G."/>
            <person name="Soo R.M."/>
            <person name="Evans P.N."/>
            <person name="Hoedt E.C."/>
            <person name="Astorga Alsina A.L."/>
            <person name="Woodcroft B.J."/>
            <person name="Tyson G.W."/>
            <person name="Hugenholtz P."/>
            <person name="Morrison M."/>
        </authorList>
    </citation>
    <scope>NUCLEOTIDE SEQUENCE</scope>
    <source>
        <strain evidence="1">MG</strain>
    </source>
</reference>
<accession>A0ABT4IJE1</accession>
<gene>
    <name evidence="1" type="ORF">O0S10_09750</name>
</gene>
<dbReference type="Proteomes" id="UP001141422">
    <property type="component" value="Unassembled WGS sequence"/>
</dbReference>
<dbReference type="Gene3D" id="1.10.10.10">
    <property type="entry name" value="Winged helix-like DNA-binding domain superfamily/Winged helix DNA-binding domain"/>
    <property type="match status" value="2"/>
</dbReference>
<keyword evidence="2" id="KW-1185">Reference proteome</keyword>
<dbReference type="RefSeq" id="WP_268925689.1">
    <property type="nucleotide sequence ID" value="NZ_JAPTGB010000026.1"/>
</dbReference>
<dbReference type="InterPro" id="IPR036388">
    <property type="entry name" value="WH-like_DNA-bd_sf"/>
</dbReference>
<dbReference type="EMBL" id="JAPTGB010000026">
    <property type="protein sequence ID" value="MCZ0861499.1"/>
    <property type="molecule type" value="Genomic_DNA"/>
</dbReference>
<dbReference type="InterPro" id="IPR011991">
    <property type="entry name" value="ArsR-like_HTH"/>
</dbReference>
<proteinExistence type="predicted"/>
<evidence type="ECO:0000313" key="1">
    <source>
        <dbReference type="EMBL" id="MCZ0861499.1"/>
    </source>
</evidence>
<dbReference type="PANTHER" id="PTHR36216">
    <property type="entry name" value="TRANSCRIPTIONAL REGULATOR, TRMB"/>
    <property type="match status" value="1"/>
</dbReference>
<dbReference type="SUPFAM" id="SSF46785">
    <property type="entry name" value="Winged helix' DNA-binding domain"/>
    <property type="match status" value="2"/>
</dbReference>
<protein>
    <submittedName>
        <fullName evidence="1">Winged helix-turn-helix transcriptional regulator</fullName>
    </submittedName>
</protein>
<dbReference type="InterPro" id="IPR036390">
    <property type="entry name" value="WH_DNA-bd_sf"/>
</dbReference>
<sequence>MGSKQTTVLLLLLIAILSLVLLLPPTETTQQPETPDHTLHYGISWEKRWEQEGTAYDYNLSRNWLSHSGDVWKNIETSYGTIAASPVISIHFGQSVVVYVKHGTSIEEMNRIYTWIDAAAQKAGVPDIPVEFNSCGKLLTFTKTGVYTFYECSGLTGGTATEIPGGQIRSLLLVLCIAGVAVLGFSRMLELPKDPASRPQRIADFIAEHPGCSQKEIMDTTEFSRGSVLYNLVLLKRNQIIREVSYYGNLHYFPRKDDDSAMERTLRAARAQKTTADVLREIAESPGIGAKELAKRIGIAKTTLAWHLRRLSKAKIITRTSSGWALTPEAAEVWDQLNT</sequence>
<dbReference type="PANTHER" id="PTHR36216:SF1">
    <property type="entry name" value="HTH ARSR-TYPE DOMAIN-CONTAINING PROTEIN"/>
    <property type="match status" value="1"/>
</dbReference>
<name>A0ABT4IJE1_9EURY</name>
<dbReference type="Pfam" id="PF13412">
    <property type="entry name" value="HTH_24"/>
    <property type="match status" value="1"/>
</dbReference>
<dbReference type="CDD" id="cd00090">
    <property type="entry name" value="HTH_ARSR"/>
    <property type="match status" value="1"/>
</dbReference>
<evidence type="ECO:0000313" key="2">
    <source>
        <dbReference type="Proteomes" id="UP001141422"/>
    </source>
</evidence>